<accession>A0A284S6N4</accession>
<keyword evidence="2" id="KW-1185">Reference proteome</keyword>
<sequence>MSSSRRFTQDATGFYVISHLQYSRECVVLAVVSTVVCHPVA</sequence>
<dbReference type="AlphaFoldDB" id="A0A284S6N4"/>
<proteinExistence type="predicted"/>
<dbReference type="Proteomes" id="UP000219338">
    <property type="component" value="Unassembled WGS sequence"/>
</dbReference>
<evidence type="ECO:0000313" key="1">
    <source>
        <dbReference type="EMBL" id="SJL16668.1"/>
    </source>
</evidence>
<reference evidence="2" key="1">
    <citation type="journal article" date="2017" name="Nat. Ecol. Evol.">
        <title>Genome expansion and lineage-specific genetic innovations in the forest pathogenic fungi Armillaria.</title>
        <authorList>
            <person name="Sipos G."/>
            <person name="Prasanna A.N."/>
            <person name="Walter M.C."/>
            <person name="O'Connor E."/>
            <person name="Balint B."/>
            <person name="Krizsan K."/>
            <person name="Kiss B."/>
            <person name="Hess J."/>
            <person name="Varga T."/>
            <person name="Slot J."/>
            <person name="Riley R."/>
            <person name="Boka B."/>
            <person name="Rigling D."/>
            <person name="Barry K."/>
            <person name="Lee J."/>
            <person name="Mihaltcheva S."/>
            <person name="LaButti K."/>
            <person name="Lipzen A."/>
            <person name="Waldron R."/>
            <person name="Moloney N.M."/>
            <person name="Sperisen C."/>
            <person name="Kredics L."/>
            <person name="Vagvoelgyi C."/>
            <person name="Patrignani A."/>
            <person name="Fitzpatrick D."/>
            <person name="Nagy I."/>
            <person name="Doyle S."/>
            <person name="Anderson J.B."/>
            <person name="Grigoriev I.V."/>
            <person name="Gueldener U."/>
            <person name="Muensterkoetter M."/>
            <person name="Nagy L.G."/>
        </authorList>
    </citation>
    <scope>NUCLEOTIDE SEQUENCE [LARGE SCALE GENOMIC DNA]</scope>
    <source>
        <strain evidence="2">C18/9</strain>
    </source>
</reference>
<protein>
    <submittedName>
        <fullName evidence="1">Uncharacterized protein</fullName>
    </submittedName>
</protein>
<organism evidence="1 2">
    <name type="scientific">Armillaria ostoyae</name>
    <name type="common">Armillaria root rot fungus</name>
    <dbReference type="NCBI Taxonomy" id="47428"/>
    <lineage>
        <taxon>Eukaryota</taxon>
        <taxon>Fungi</taxon>
        <taxon>Dikarya</taxon>
        <taxon>Basidiomycota</taxon>
        <taxon>Agaricomycotina</taxon>
        <taxon>Agaricomycetes</taxon>
        <taxon>Agaricomycetidae</taxon>
        <taxon>Agaricales</taxon>
        <taxon>Marasmiineae</taxon>
        <taxon>Physalacriaceae</taxon>
        <taxon>Armillaria</taxon>
    </lineage>
</organism>
<name>A0A284S6N4_ARMOS</name>
<gene>
    <name evidence="1" type="ORF">ARMOST_20197</name>
</gene>
<evidence type="ECO:0000313" key="2">
    <source>
        <dbReference type="Proteomes" id="UP000219338"/>
    </source>
</evidence>
<dbReference type="EMBL" id="FUEG01000036">
    <property type="protein sequence ID" value="SJL16668.1"/>
    <property type="molecule type" value="Genomic_DNA"/>
</dbReference>